<dbReference type="Pfam" id="PF01663">
    <property type="entry name" value="Phosphodiest"/>
    <property type="match status" value="1"/>
</dbReference>
<dbReference type="AlphaFoldDB" id="A0A2M8KUD1"/>
<evidence type="ECO:0000313" key="2">
    <source>
        <dbReference type="Proteomes" id="UP000231569"/>
    </source>
</evidence>
<dbReference type="InterPro" id="IPR002591">
    <property type="entry name" value="Phosphodiest/P_Trfase"/>
</dbReference>
<reference evidence="2" key="1">
    <citation type="submission" date="2017-09" db="EMBL/GenBank/DDBJ databases">
        <title>Depth-based differentiation of microbial function through sediment-hosted aquifers and enrichment of novel symbionts in the deep terrestrial subsurface.</title>
        <authorList>
            <person name="Probst A.J."/>
            <person name="Ladd B."/>
            <person name="Jarett J.K."/>
            <person name="Geller-Mcgrath D.E."/>
            <person name="Sieber C.M.K."/>
            <person name="Emerson J.B."/>
            <person name="Anantharaman K."/>
            <person name="Thomas B.C."/>
            <person name="Malmstrom R."/>
            <person name="Stieglmeier M."/>
            <person name="Klingl A."/>
            <person name="Woyke T."/>
            <person name="Ryan C.M."/>
            <person name="Banfield J.F."/>
        </authorList>
    </citation>
    <scope>NUCLEOTIDE SEQUENCE [LARGE SCALE GENOMIC DNA]</scope>
</reference>
<evidence type="ECO:0000313" key="1">
    <source>
        <dbReference type="EMBL" id="PJE63535.1"/>
    </source>
</evidence>
<dbReference type="Proteomes" id="UP000231569">
    <property type="component" value="Unassembled WGS sequence"/>
</dbReference>
<dbReference type="InterPro" id="IPR017850">
    <property type="entry name" value="Alkaline_phosphatase_core_sf"/>
</dbReference>
<dbReference type="SUPFAM" id="SSF53649">
    <property type="entry name" value="Alkaline phosphatase-like"/>
    <property type="match status" value="1"/>
</dbReference>
<evidence type="ECO:0008006" key="3">
    <source>
        <dbReference type="Google" id="ProtNLM"/>
    </source>
</evidence>
<dbReference type="GO" id="GO:0016787">
    <property type="term" value="F:hydrolase activity"/>
    <property type="evidence" value="ECO:0007669"/>
    <property type="project" value="UniProtKB-ARBA"/>
</dbReference>
<name>A0A2M8KUD1_9BACT</name>
<gene>
    <name evidence="1" type="ORF">COU89_02910</name>
</gene>
<dbReference type="Gene3D" id="3.40.720.10">
    <property type="entry name" value="Alkaline Phosphatase, subunit A"/>
    <property type="match status" value="1"/>
</dbReference>
<comment type="caution">
    <text evidence="1">The sequence shown here is derived from an EMBL/GenBank/DDBJ whole genome shotgun (WGS) entry which is preliminary data.</text>
</comment>
<dbReference type="PANTHER" id="PTHR10151">
    <property type="entry name" value="ECTONUCLEOTIDE PYROPHOSPHATASE/PHOSPHODIESTERASE"/>
    <property type="match status" value="1"/>
</dbReference>
<protein>
    <recommendedName>
        <fullName evidence="3">Phosphodiesterase</fullName>
    </recommendedName>
</protein>
<accession>A0A2M8KUD1</accession>
<dbReference type="PANTHER" id="PTHR10151:SF120">
    <property type="entry name" value="BIS(5'-ADENOSYL)-TRIPHOSPHATASE"/>
    <property type="match status" value="1"/>
</dbReference>
<dbReference type="EMBL" id="PFEE01000061">
    <property type="protein sequence ID" value="PJE63535.1"/>
    <property type="molecule type" value="Genomic_DNA"/>
</dbReference>
<proteinExistence type="predicted"/>
<sequence>MSGMSKRTFFFGIDSATWDVITPWVRNGKLPGFSLLMKGGTTKRLVSTIPPITPVAWTSLYTGVNPGKHGIYDFYRLNKRHDIAINSTADVKRETIFDYLSRAGKRTAVLNLPLTYPVRPLNGIMVGGFTTPGIDSDFIYPASLRDEFLKRFPRYSFIERGRFSYSTASRKEFLDDLLTSIDERIALFDWIEQKERWDVFAVNFMEVDHAQHWFWKFYDKSHPDYGYDQHGKDALYKVYKRIDAYLLKTLRKGAYNRYVIFSDHGAGKYVKNINVNLLLLQEGLLKLRSTPFTRLKRALYGLGATPTNATRIALHMRALSGSKPGTGIGKAQALFLNMRDIDWHATRAFSFGSYGQIYLVDQSKKTREQVIQLLKNLEYEGKPLITALWERETMYTGPYVKQAPHLMFSAQDFSLGASAISPFVANTLYSHPHTLKSGEHRMEGIVGIYPRTKVRRGDTVSIPDISATLLDMNHIAIPYDWDGVSLLQTESLPASEDVDSISV</sequence>
<organism evidence="1 2">
    <name type="scientific">Candidatus Roizmanbacteria bacterium CG10_big_fil_rev_8_21_14_0_10_45_7</name>
    <dbReference type="NCBI Taxonomy" id="1974854"/>
    <lineage>
        <taxon>Bacteria</taxon>
        <taxon>Candidatus Roizmaniibacteriota</taxon>
    </lineage>
</organism>